<reference evidence="1" key="1">
    <citation type="submission" date="2024-03" db="EMBL/GenBank/DDBJ databases">
        <authorList>
            <person name="Chantapakul B."/>
            <person name="Wang S."/>
        </authorList>
    </citation>
    <scope>NUCLEOTIDE SEQUENCE</scope>
</reference>
<evidence type="ECO:0000313" key="1">
    <source>
        <dbReference type="EMBL" id="XCI77449.1"/>
    </source>
</evidence>
<name>A0AAU8HXT4_9CAUD</name>
<accession>A0AAU8HXT4</accession>
<protein>
    <submittedName>
        <fullName evidence="1">Uncharacterized protein</fullName>
    </submittedName>
</protein>
<gene>
    <name evidence="1" type="ORF">LDCGVIBL_CDS0091</name>
</gene>
<sequence>MFTLWIESYPECNKNHLTRETSSCKTIIAFDEDRNVLEEFIKSNDPSDFDYLTSADENPEIPSNWLITEF</sequence>
<proteinExistence type="predicted"/>
<dbReference type="EMBL" id="PP429226">
    <property type="protein sequence ID" value="XCI77449.1"/>
    <property type="molecule type" value="Genomic_DNA"/>
</dbReference>
<organism evidence="1">
    <name type="scientific">Rhizobium phage LG08</name>
    <dbReference type="NCBI Taxonomy" id="3129229"/>
    <lineage>
        <taxon>Viruses</taxon>
        <taxon>Duplodnaviria</taxon>
        <taxon>Heunggongvirae</taxon>
        <taxon>Uroviricota</taxon>
        <taxon>Caudoviricetes</taxon>
    </lineage>
</organism>